<accession>A0ABQ0GFL3</accession>
<feature type="domain" description="Chitin-binding type-1" evidence="10">
    <location>
        <begin position="40"/>
        <end position="95"/>
    </location>
</feature>
<name>A0ABQ0GFL3_9PEZI</name>
<evidence type="ECO:0000256" key="9">
    <source>
        <dbReference type="SAM" id="SignalP"/>
    </source>
</evidence>
<keyword evidence="3" id="KW-0479">Metal-binding</keyword>
<dbReference type="RefSeq" id="XP_070918282.1">
    <property type="nucleotide sequence ID" value="XM_071062181.1"/>
</dbReference>
<dbReference type="PROSITE" id="PS00026">
    <property type="entry name" value="CHIT_BIND_I_1"/>
    <property type="match status" value="1"/>
</dbReference>
<dbReference type="Gene3D" id="3.30.60.10">
    <property type="entry name" value="Endochitinase-like"/>
    <property type="match status" value="2"/>
</dbReference>
<keyword evidence="4 9" id="KW-0732">Signal</keyword>
<dbReference type="GeneID" id="98177504"/>
<dbReference type="SUPFAM" id="SSF57016">
    <property type="entry name" value="Plant lectins/antimicrobial peptides"/>
    <property type="match status" value="2"/>
</dbReference>
<dbReference type="PANTHER" id="PTHR46471">
    <property type="entry name" value="CHITIN DEACETYLASE"/>
    <property type="match status" value="1"/>
</dbReference>
<keyword evidence="12" id="KW-1185">Reference proteome</keyword>
<keyword evidence="2 8" id="KW-0147">Chitin-binding</keyword>
<evidence type="ECO:0000256" key="6">
    <source>
        <dbReference type="ARBA" id="ARBA00023277"/>
    </source>
</evidence>
<dbReference type="InterPro" id="IPR018371">
    <property type="entry name" value="Chitin-binding_1_CS"/>
</dbReference>
<feature type="signal peptide" evidence="9">
    <location>
        <begin position="1"/>
        <end position="18"/>
    </location>
</feature>
<evidence type="ECO:0000259" key="10">
    <source>
        <dbReference type="PROSITE" id="PS50941"/>
    </source>
</evidence>
<proteinExistence type="predicted"/>
<comment type="caution">
    <text evidence="11">The sequence shown here is derived from an EMBL/GenBank/DDBJ whole genome shotgun (WGS) entry which is preliminary data.</text>
</comment>
<keyword evidence="7" id="KW-0170">Cobalt</keyword>
<gene>
    <name evidence="11" type="ORF">MFIFM68171_06761</name>
</gene>
<dbReference type="PANTHER" id="PTHR46471:SF2">
    <property type="entry name" value="CHITIN DEACETYLASE-RELATED"/>
    <property type="match status" value="1"/>
</dbReference>
<feature type="chain" id="PRO_5045280083" evidence="9">
    <location>
        <begin position="19"/>
        <end position="167"/>
    </location>
</feature>
<comment type="cofactor">
    <cofactor evidence="1">
        <name>Co(2+)</name>
        <dbReference type="ChEBI" id="CHEBI:48828"/>
    </cofactor>
</comment>
<dbReference type="SMART" id="SM00270">
    <property type="entry name" value="ChtBD1"/>
    <property type="match status" value="2"/>
</dbReference>
<reference evidence="11 12" key="1">
    <citation type="submission" date="2024-09" db="EMBL/GenBank/DDBJ databases">
        <title>Itraconazole resistance in Madurella fahalii resulting from another homologue of gene encoding cytochrome P450 14-alpha sterol demethylase (CYP51).</title>
        <authorList>
            <person name="Yoshioka I."/>
            <person name="Fahal A.H."/>
            <person name="Kaneko S."/>
            <person name="Yaguchi T."/>
        </authorList>
    </citation>
    <scope>NUCLEOTIDE SEQUENCE [LARGE SCALE GENOMIC DNA]</scope>
    <source>
        <strain evidence="11 12">IFM 68171</strain>
    </source>
</reference>
<keyword evidence="8" id="KW-1015">Disulfide bond</keyword>
<feature type="disulfide bond" evidence="8">
    <location>
        <begin position="127"/>
        <end position="141"/>
    </location>
</feature>
<evidence type="ECO:0000256" key="4">
    <source>
        <dbReference type="ARBA" id="ARBA00022729"/>
    </source>
</evidence>
<dbReference type="InterPro" id="IPR036861">
    <property type="entry name" value="Endochitinase-like_sf"/>
</dbReference>
<dbReference type="InterPro" id="IPR001002">
    <property type="entry name" value="Chitin-bd_1"/>
</dbReference>
<keyword evidence="5" id="KW-0378">Hydrolase</keyword>
<dbReference type="Pfam" id="PF00187">
    <property type="entry name" value="Chitin_bind_1"/>
    <property type="match status" value="1"/>
</dbReference>
<feature type="domain" description="Chitin-binding type-1" evidence="10">
    <location>
        <begin position="105"/>
        <end position="156"/>
    </location>
</feature>
<evidence type="ECO:0000256" key="7">
    <source>
        <dbReference type="ARBA" id="ARBA00023285"/>
    </source>
</evidence>
<dbReference type="PROSITE" id="PS50941">
    <property type="entry name" value="CHIT_BIND_I_2"/>
    <property type="match status" value="2"/>
</dbReference>
<evidence type="ECO:0000256" key="8">
    <source>
        <dbReference type="PROSITE-ProRule" id="PRU00261"/>
    </source>
</evidence>
<evidence type="ECO:0000256" key="5">
    <source>
        <dbReference type="ARBA" id="ARBA00022801"/>
    </source>
</evidence>
<dbReference type="EMBL" id="BAAFSV010000003">
    <property type="protein sequence ID" value="GAB1316551.1"/>
    <property type="molecule type" value="Genomic_DNA"/>
</dbReference>
<dbReference type="Proteomes" id="UP001628179">
    <property type="component" value="Unassembled WGS sequence"/>
</dbReference>
<evidence type="ECO:0000256" key="2">
    <source>
        <dbReference type="ARBA" id="ARBA00022669"/>
    </source>
</evidence>
<keyword evidence="6" id="KW-0119">Carbohydrate metabolism</keyword>
<sequence length="167" mass="16884">MRSLLPLVVLLPIAALSAVLPDAPSPKSGLAPARRDVSPDNTCGLVEAGADLGYTCPGEAPCCSQYGYCGADDTFCLTSAGCQSEFSNSTAACQEPTPGTTISVDGTCGTTEAGEHGYRCPEEGATCCSAAGYCGNTTDHCSVDSGCQAEFGTCAGANTPRSLVEFM</sequence>
<feature type="disulfide bond" evidence="8">
    <location>
        <begin position="62"/>
        <end position="76"/>
    </location>
</feature>
<evidence type="ECO:0000313" key="11">
    <source>
        <dbReference type="EMBL" id="GAB1316551.1"/>
    </source>
</evidence>
<protein>
    <submittedName>
        <fullName evidence="11">Carbohydrate-binding module family 18 protein</fullName>
    </submittedName>
</protein>
<evidence type="ECO:0000256" key="3">
    <source>
        <dbReference type="ARBA" id="ARBA00022723"/>
    </source>
</evidence>
<evidence type="ECO:0000256" key="1">
    <source>
        <dbReference type="ARBA" id="ARBA00001941"/>
    </source>
</evidence>
<evidence type="ECO:0000313" key="12">
    <source>
        <dbReference type="Proteomes" id="UP001628179"/>
    </source>
</evidence>
<organism evidence="11 12">
    <name type="scientific">Madurella fahalii</name>
    <dbReference type="NCBI Taxonomy" id="1157608"/>
    <lineage>
        <taxon>Eukaryota</taxon>
        <taxon>Fungi</taxon>
        <taxon>Dikarya</taxon>
        <taxon>Ascomycota</taxon>
        <taxon>Pezizomycotina</taxon>
        <taxon>Sordariomycetes</taxon>
        <taxon>Sordariomycetidae</taxon>
        <taxon>Sordariales</taxon>
        <taxon>Sordariales incertae sedis</taxon>
        <taxon>Madurella</taxon>
    </lineage>
</organism>
<comment type="caution">
    <text evidence="8">Lacks conserved residue(s) required for the propagation of feature annotation.</text>
</comment>